<protein>
    <submittedName>
        <fullName evidence="2">FeS cluster assembly protein SufB</fullName>
    </submittedName>
</protein>
<keyword evidence="3" id="KW-1185">Reference proteome</keyword>
<sequence length="306" mass="33710">MENLINKNILNEIDNADKIYNGVHNIRSNGKSISRVTSDNVEIISKENNSGLIVNVKNNVMGVTVHIPVILTNEDFTDTVNNTINIGESSDVVLIAGCGVHNSGINKTVHDGVHEIKVHKGAKLKYIEKHYAEGTSVSKKIFNTKTYIEVYEDATLEIELVQIKGVDSSEKYTNIILHDNAHLVITERIFTELYQEVTSNINIEMVGKNSSAQIVSRSVAKDNSKQIFYFNLDGKNKCSGHIECDSIIMNNAKVTSVPALSASNEDAELIHEAAIGKIASEQILKLMSLGLTEEEAQDTILKGFLK</sequence>
<evidence type="ECO:0000313" key="2">
    <source>
        <dbReference type="EMBL" id="KYH35586.1"/>
    </source>
</evidence>
<dbReference type="PANTHER" id="PTHR30508">
    <property type="entry name" value="FES CLUSTER ASSEMBLY PROTEIN SUF"/>
    <property type="match status" value="1"/>
</dbReference>
<dbReference type="STRING" id="1121338.CLTEP_05300"/>
<dbReference type="PANTHER" id="PTHR30508:SF6">
    <property type="entry name" value="UPF0051 PROTEIN MJ0034"/>
    <property type="match status" value="1"/>
</dbReference>
<feature type="domain" description="SUF system FeS cluster assembly SufBD core" evidence="1">
    <location>
        <begin position="73"/>
        <end position="304"/>
    </location>
</feature>
<dbReference type="InterPro" id="IPR037284">
    <property type="entry name" value="SUF_FeS_clus_asmbl_SufBD_sf"/>
</dbReference>
<dbReference type="GO" id="GO:0016226">
    <property type="term" value="P:iron-sulfur cluster assembly"/>
    <property type="evidence" value="ECO:0007669"/>
    <property type="project" value="InterPro"/>
</dbReference>
<dbReference type="EMBL" id="LTBA01000002">
    <property type="protein sequence ID" value="KYH35586.1"/>
    <property type="molecule type" value="Genomic_DNA"/>
</dbReference>
<dbReference type="Pfam" id="PF01458">
    <property type="entry name" value="SUFBD_core"/>
    <property type="match status" value="1"/>
</dbReference>
<evidence type="ECO:0000313" key="3">
    <source>
        <dbReference type="Proteomes" id="UP000075531"/>
    </source>
</evidence>
<dbReference type="RefSeq" id="WP_066822166.1">
    <property type="nucleotide sequence ID" value="NZ_LTBA01000002.1"/>
</dbReference>
<dbReference type="InterPro" id="IPR055346">
    <property type="entry name" value="Fe-S_cluster_assembly_SufBD"/>
</dbReference>
<dbReference type="AlphaFoldDB" id="A0A151B6Q3"/>
<dbReference type="InterPro" id="IPR000825">
    <property type="entry name" value="SUF_FeS_clus_asmbl_SufBD_core"/>
</dbReference>
<accession>A0A151B6Q3</accession>
<evidence type="ECO:0000259" key="1">
    <source>
        <dbReference type="Pfam" id="PF01458"/>
    </source>
</evidence>
<dbReference type="PATRIC" id="fig|1121338.3.peg.534"/>
<comment type="caution">
    <text evidence="2">The sequence shown here is derived from an EMBL/GenBank/DDBJ whole genome shotgun (WGS) entry which is preliminary data.</text>
</comment>
<dbReference type="SUPFAM" id="SSF101960">
    <property type="entry name" value="Stabilizer of iron transporter SufD"/>
    <property type="match status" value="1"/>
</dbReference>
<name>A0A151B6Q3_9CLOT</name>
<gene>
    <name evidence="2" type="primary">sufB</name>
    <name evidence="2" type="ORF">CLTEP_05300</name>
</gene>
<dbReference type="OrthoDB" id="9782689at2"/>
<organism evidence="2 3">
    <name type="scientific">Clostridium tepidiprofundi DSM 19306</name>
    <dbReference type="NCBI Taxonomy" id="1121338"/>
    <lineage>
        <taxon>Bacteria</taxon>
        <taxon>Bacillati</taxon>
        <taxon>Bacillota</taxon>
        <taxon>Clostridia</taxon>
        <taxon>Eubacteriales</taxon>
        <taxon>Clostridiaceae</taxon>
        <taxon>Clostridium</taxon>
    </lineage>
</organism>
<reference evidence="2 3" key="1">
    <citation type="submission" date="2016-02" db="EMBL/GenBank/DDBJ databases">
        <title>Genome sequence of Clostridium tepidiprofundi DSM 19306.</title>
        <authorList>
            <person name="Poehlein A."/>
            <person name="Daniel R."/>
        </authorList>
    </citation>
    <scope>NUCLEOTIDE SEQUENCE [LARGE SCALE GENOMIC DNA]</scope>
    <source>
        <strain evidence="2 3">DSM 19306</strain>
    </source>
</reference>
<proteinExistence type="predicted"/>
<dbReference type="Proteomes" id="UP000075531">
    <property type="component" value="Unassembled WGS sequence"/>
</dbReference>